<evidence type="ECO:0000313" key="9">
    <source>
        <dbReference type="Proteomes" id="UP001374579"/>
    </source>
</evidence>
<protein>
    <recommendedName>
        <fullName evidence="7">Phospholipase B-like</fullName>
        <ecNumber evidence="7">3.1.1.-</ecNumber>
    </recommendedName>
</protein>
<keyword evidence="9" id="KW-1185">Reference proteome</keyword>
<comment type="similarity">
    <text evidence="1 7">Belongs to the phospholipase B-like family.</text>
</comment>
<name>A0AAN9AIY4_9CAEN</name>
<dbReference type="GO" id="GO:0005576">
    <property type="term" value="C:extracellular region"/>
    <property type="evidence" value="ECO:0007669"/>
    <property type="project" value="TreeGrafter"/>
</dbReference>
<keyword evidence="3 7" id="KW-0378">Hydrolase</keyword>
<dbReference type="Gene3D" id="3.60.60.30">
    <property type="match status" value="1"/>
</dbReference>
<comment type="caution">
    <text evidence="8">The sequence shown here is derived from an EMBL/GenBank/DDBJ whole genome shotgun (WGS) entry which is preliminary data.</text>
</comment>
<feature type="signal peptide" evidence="7">
    <location>
        <begin position="1"/>
        <end position="27"/>
    </location>
</feature>
<evidence type="ECO:0000256" key="5">
    <source>
        <dbReference type="ARBA" id="ARBA00023098"/>
    </source>
</evidence>
<dbReference type="EMBL" id="JBAMIC010004070">
    <property type="protein sequence ID" value="KAK7087795.1"/>
    <property type="molecule type" value="Genomic_DNA"/>
</dbReference>
<dbReference type="GO" id="GO:0004620">
    <property type="term" value="F:phospholipase activity"/>
    <property type="evidence" value="ECO:0007669"/>
    <property type="project" value="InterPro"/>
</dbReference>
<dbReference type="GO" id="GO:0009395">
    <property type="term" value="P:phospholipid catabolic process"/>
    <property type="evidence" value="ECO:0007669"/>
    <property type="project" value="TreeGrafter"/>
</dbReference>
<keyword evidence="5 7" id="KW-0443">Lipid metabolism</keyword>
<keyword evidence="6" id="KW-0325">Glycoprotein</keyword>
<dbReference type="PANTHER" id="PTHR12370">
    <property type="entry name" value="PHOSPHOLIPASE B-RELATED"/>
    <property type="match status" value="1"/>
</dbReference>
<evidence type="ECO:0000256" key="6">
    <source>
        <dbReference type="ARBA" id="ARBA00023180"/>
    </source>
</evidence>
<keyword evidence="4 7" id="KW-0442">Lipid degradation</keyword>
<evidence type="ECO:0000256" key="7">
    <source>
        <dbReference type="RuleBase" id="RU364138"/>
    </source>
</evidence>
<feature type="chain" id="PRO_5042672960" description="Phospholipase B-like" evidence="7">
    <location>
        <begin position="28"/>
        <end position="578"/>
    </location>
</feature>
<accession>A0AAN9AIY4</accession>
<proteinExistence type="inferred from homology"/>
<dbReference type="Proteomes" id="UP001374579">
    <property type="component" value="Unassembled WGS sequence"/>
</dbReference>
<evidence type="ECO:0000256" key="2">
    <source>
        <dbReference type="ARBA" id="ARBA00022729"/>
    </source>
</evidence>
<dbReference type="Pfam" id="PF04916">
    <property type="entry name" value="Phospholip_B"/>
    <property type="match status" value="1"/>
</dbReference>
<evidence type="ECO:0000313" key="8">
    <source>
        <dbReference type="EMBL" id="KAK7087795.1"/>
    </source>
</evidence>
<gene>
    <name evidence="8" type="ORF">V1264_021801</name>
</gene>
<reference evidence="8 9" key="1">
    <citation type="submission" date="2024-02" db="EMBL/GenBank/DDBJ databases">
        <title>Chromosome-scale genome assembly of the rough periwinkle Littorina saxatilis.</title>
        <authorList>
            <person name="De Jode A."/>
            <person name="Faria R."/>
            <person name="Formenti G."/>
            <person name="Sims Y."/>
            <person name="Smith T.P."/>
            <person name="Tracey A."/>
            <person name="Wood J.M.D."/>
            <person name="Zagrodzka Z.B."/>
            <person name="Johannesson K."/>
            <person name="Butlin R.K."/>
            <person name="Leder E.H."/>
        </authorList>
    </citation>
    <scope>NUCLEOTIDE SEQUENCE [LARGE SCALE GENOMIC DNA]</scope>
    <source>
        <strain evidence="8">Snail1</strain>
        <tissue evidence="8">Muscle</tissue>
    </source>
</reference>
<sequence length="578" mass="65602">MFAKMRSNLRVPACLFLLLVVCCTCLARSTVHDSPGVCDENDVSVDSVYVSYDVKSEKFSLRDVMDAQTVAYARYSNCINTTGFAYLTVSTVNDYTYVLNSSIQAYAAGLAEGYITRGLIDLHFQNTMTGLCDGKSAQCQGVERFLRRNLDWVFKMVEENPDDNYWYQVRLFYEQLRGIQDGFDVKPGRITMEVENVFGLFLLTHMDDLEDVWTSLYGRNSTQQDSDHCSVLIKVLQGQDGVKDVLMAHDTWSSYNTMLRILKRYDFYLHKVPTASEPVLGHTLTFSSYPGVIISIDDFYVLSSNMVVTETTNPVLNDALYKLIRPESVLESVRITVANRLAEHGSDWSNTFSRYNSGTYNNQWMVIDLKQYDPFFRQVLPGFLTVLEQIPGKIHSEDKTKQLLETSYWSSYNIPYYPDIFKASGLPDMVAKYGDYFSHDNCPRAKIFERDQSKVTDIDSLTRLMRYNDYQHDPLSKCNCTPPYSATNAISARNDLNPVSGTYPFPQLGFRLEGGIDMKLTSLNIAMDTLTFMAISGPTFDPLPPFQWSKAVNGSSTLHLGMPDVFNFGPVWFNGTFG</sequence>
<dbReference type="AlphaFoldDB" id="A0AAN9AIY4"/>
<evidence type="ECO:0000256" key="1">
    <source>
        <dbReference type="ARBA" id="ARBA00007835"/>
    </source>
</evidence>
<keyword evidence="2 7" id="KW-0732">Signal</keyword>
<dbReference type="EC" id="3.1.1.-" evidence="7"/>
<dbReference type="InterPro" id="IPR007000">
    <property type="entry name" value="PLipase_B-like"/>
</dbReference>
<evidence type="ECO:0000256" key="4">
    <source>
        <dbReference type="ARBA" id="ARBA00022963"/>
    </source>
</evidence>
<dbReference type="PANTHER" id="PTHR12370:SF3">
    <property type="entry name" value="PHOSPHOLIPASE B-LIKE 2-RELATED"/>
    <property type="match status" value="1"/>
</dbReference>
<organism evidence="8 9">
    <name type="scientific">Littorina saxatilis</name>
    <dbReference type="NCBI Taxonomy" id="31220"/>
    <lineage>
        <taxon>Eukaryota</taxon>
        <taxon>Metazoa</taxon>
        <taxon>Spiralia</taxon>
        <taxon>Lophotrochozoa</taxon>
        <taxon>Mollusca</taxon>
        <taxon>Gastropoda</taxon>
        <taxon>Caenogastropoda</taxon>
        <taxon>Littorinimorpha</taxon>
        <taxon>Littorinoidea</taxon>
        <taxon>Littorinidae</taxon>
        <taxon>Littorina</taxon>
    </lineage>
</organism>
<comment type="function">
    <text evidence="7">Putative phospholipase.</text>
</comment>
<evidence type="ECO:0000256" key="3">
    <source>
        <dbReference type="ARBA" id="ARBA00022801"/>
    </source>
</evidence>